<sequence>MLPELTARSCELAKSKNDCARLFQHFISTFRLAAVLSDPLLIAGYKASPTDDWYSWQIFGKLAWIIMTHAVDGIITQIRPDDIDENGQYVRQQPKSADKSETLNSTTESMLPPLSNGIESDKGYQPINFFPQ</sequence>
<dbReference type="WBParaSite" id="L893_g26514.t1">
    <property type="protein sequence ID" value="L893_g26514.t1"/>
    <property type="gene ID" value="L893_g26514"/>
</dbReference>
<feature type="region of interest" description="Disordered" evidence="1">
    <location>
        <begin position="85"/>
        <end position="132"/>
    </location>
</feature>
<protein>
    <submittedName>
        <fullName evidence="3">Fungal_trans domain-containing protein</fullName>
    </submittedName>
</protein>
<dbReference type="Proteomes" id="UP000095287">
    <property type="component" value="Unplaced"/>
</dbReference>
<organism evidence="2 3">
    <name type="scientific">Steinernema glaseri</name>
    <dbReference type="NCBI Taxonomy" id="37863"/>
    <lineage>
        <taxon>Eukaryota</taxon>
        <taxon>Metazoa</taxon>
        <taxon>Ecdysozoa</taxon>
        <taxon>Nematoda</taxon>
        <taxon>Chromadorea</taxon>
        <taxon>Rhabditida</taxon>
        <taxon>Tylenchina</taxon>
        <taxon>Panagrolaimomorpha</taxon>
        <taxon>Strongyloidoidea</taxon>
        <taxon>Steinernematidae</taxon>
        <taxon>Steinernema</taxon>
    </lineage>
</organism>
<evidence type="ECO:0000313" key="3">
    <source>
        <dbReference type="WBParaSite" id="L893_g26514.t1"/>
    </source>
</evidence>
<dbReference type="AlphaFoldDB" id="A0A1I7ZI30"/>
<keyword evidence="2" id="KW-1185">Reference proteome</keyword>
<name>A0A1I7ZI30_9BILA</name>
<accession>A0A1I7ZI30</accession>
<evidence type="ECO:0000256" key="1">
    <source>
        <dbReference type="SAM" id="MobiDB-lite"/>
    </source>
</evidence>
<evidence type="ECO:0000313" key="2">
    <source>
        <dbReference type="Proteomes" id="UP000095287"/>
    </source>
</evidence>
<reference evidence="3" key="1">
    <citation type="submission" date="2016-11" db="UniProtKB">
        <authorList>
            <consortium name="WormBaseParasite"/>
        </authorList>
    </citation>
    <scope>IDENTIFICATION</scope>
</reference>
<proteinExistence type="predicted"/>